<dbReference type="RefSeq" id="XP_013319225.1">
    <property type="nucleotide sequence ID" value="XM_013463771.1"/>
</dbReference>
<dbReference type="InterPro" id="IPR045312">
    <property type="entry name" value="PCBER-like"/>
</dbReference>
<evidence type="ECO:0000256" key="2">
    <source>
        <dbReference type="ARBA" id="ARBA00023002"/>
    </source>
</evidence>
<name>A0A0D2C1K7_9EURO</name>
<dbReference type="Proteomes" id="UP000054342">
    <property type="component" value="Unassembled WGS sequence"/>
</dbReference>
<dbReference type="Gene3D" id="3.40.50.720">
    <property type="entry name" value="NAD(P)-binding Rossmann-like Domain"/>
    <property type="match status" value="1"/>
</dbReference>
<dbReference type="Pfam" id="PF05368">
    <property type="entry name" value="NmrA"/>
    <property type="match status" value="1"/>
</dbReference>
<proteinExistence type="predicted"/>
<dbReference type="STRING" id="348802.A0A0D2C1K7"/>
<dbReference type="CDD" id="cd05259">
    <property type="entry name" value="PCBER_SDR_a"/>
    <property type="match status" value="1"/>
</dbReference>
<evidence type="ECO:0000256" key="1">
    <source>
        <dbReference type="ARBA" id="ARBA00022857"/>
    </source>
</evidence>
<dbReference type="InterPro" id="IPR008030">
    <property type="entry name" value="NmrA-like"/>
</dbReference>
<dbReference type="InterPro" id="IPR036291">
    <property type="entry name" value="NAD(P)-bd_dom_sf"/>
</dbReference>
<keyword evidence="5" id="KW-1185">Reference proteome</keyword>
<dbReference type="GO" id="GO:0016491">
    <property type="term" value="F:oxidoreductase activity"/>
    <property type="evidence" value="ECO:0007669"/>
    <property type="project" value="UniProtKB-KW"/>
</dbReference>
<evidence type="ECO:0000313" key="4">
    <source>
        <dbReference type="EMBL" id="KIW58641.1"/>
    </source>
</evidence>
<dbReference type="GeneID" id="25325050"/>
<dbReference type="EMBL" id="KN847318">
    <property type="protein sequence ID" value="KIW58641.1"/>
    <property type="molecule type" value="Genomic_DNA"/>
</dbReference>
<accession>A0A0D2C1K7</accession>
<dbReference type="Gene3D" id="3.90.25.10">
    <property type="entry name" value="UDP-galactose 4-epimerase, domain 1"/>
    <property type="match status" value="1"/>
</dbReference>
<dbReference type="PANTHER" id="PTHR47706">
    <property type="entry name" value="NMRA-LIKE FAMILY PROTEIN"/>
    <property type="match status" value="1"/>
</dbReference>
<dbReference type="AlphaFoldDB" id="A0A0D2C1K7"/>
<evidence type="ECO:0000313" key="5">
    <source>
        <dbReference type="Proteomes" id="UP000054342"/>
    </source>
</evidence>
<evidence type="ECO:0000259" key="3">
    <source>
        <dbReference type="Pfam" id="PF05368"/>
    </source>
</evidence>
<keyword evidence="2" id="KW-0560">Oxidoreductase</keyword>
<dbReference type="HOGENOM" id="CLU_044876_3_3_1"/>
<dbReference type="SUPFAM" id="SSF51735">
    <property type="entry name" value="NAD(P)-binding Rossmann-fold domains"/>
    <property type="match status" value="1"/>
</dbReference>
<reference evidence="4 5" key="1">
    <citation type="submission" date="2015-01" db="EMBL/GenBank/DDBJ databases">
        <title>The Genome Sequence of Exophiala xenobiotica CBS118157.</title>
        <authorList>
            <consortium name="The Broad Institute Genomics Platform"/>
            <person name="Cuomo C."/>
            <person name="de Hoog S."/>
            <person name="Gorbushina A."/>
            <person name="Stielow B."/>
            <person name="Teixiera M."/>
            <person name="Abouelleil A."/>
            <person name="Chapman S.B."/>
            <person name="Priest M."/>
            <person name="Young S.K."/>
            <person name="Wortman J."/>
            <person name="Nusbaum C."/>
            <person name="Birren B."/>
        </authorList>
    </citation>
    <scope>NUCLEOTIDE SEQUENCE [LARGE SCALE GENOMIC DNA]</scope>
    <source>
        <strain evidence="4 5">CBS 118157</strain>
    </source>
</reference>
<feature type="domain" description="NmrA-like" evidence="3">
    <location>
        <begin position="8"/>
        <end position="237"/>
    </location>
</feature>
<dbReference type="OrthoDB" id="9974981at2759"/>
<sequence>MSTAVQFKKVVLIGASGNLGAIILPRLLKSKAFEVTVLTRTSSAASFPADVSVVKTSYSEDDLAEVFRGQDAIISAVGANSFQEQKVFIDAAIKAGVQRFLPSELSSNTLSDVVRELVPVFEPKKAILDYLREKENTGLTWTGLSTGPLLDWGLSNGFLGYDIANKKAVIWDDGKISFSATNQADVGNAVVSVLMHPIETANQYLYVASLTTCQKAILDSLEVQTGEKWTVEHVKTEEQIALGRKLVSEGDFTGMFALVRATAWGTIPGIRSNYVVEEKLANAILELPEGDLDETVRNVLRSH</sequence>
<keyword evidence="1" id="KW-0521">NADP</keyword>
<dbReference type="PANTHER" id="PTHR47706:SF9">
    <property type="entry name" value="NMRA-LIKE DOMAIN-CONTAINING PROTEIN-RELATED"/>
    <property type="match status" value="1"/>
</dbReference>
<organism evidence="4 5">
    <name type="scientific">Exophiala xenobiotica</name>
    <dbReference type="NCBI Taxonomy" id="348802"/>
    <lineage>
        <taxon>Eukaryota</taxon>
        <taxon>Fungi</taxon>
        <taxon>Dikarya</taxon>
        <taxon>Ascomycota</taxon>
        <taxon>Pezizomycotina</taxon>
        <taxon>Eurotiomycetes</taxon>
        <taxon>Chaetothyriomycetidae</taxon>
        <taxon>Chaetothyriales</taxon>
        <taxon>Herpotrichiellaceae</taxon>
        <taxon>Exophiala</taxon>
    </lineage>
</organism>
<protein>
    <recommendedName>
        <fullName evidence="3">NmrA-like domain-containing protein</fullName>
    </recommendedName>
</protein>
<gene>
    <name evidence="4" type="ORF">PV05_03142</name>
</gene>
<dbReference type="InterPro" id="IPR051609">
    <property type="entry name" value="NmrA/Isoflavone_reductase-like"/>
</dbReference>